<evidence type="ECO:0000313" key="1">
    <source>
        <dbReference type="EMBL" id="NEC92663.1"/>
    </source>
</evidence>
<feature type="non-terminal residue" evidence="1">
    <location>
        <position position="1"/>
    </location>
</feature>
<dbReference type="EMBL" id="JAAGLU010000099">
    <property type="protein sequence ID" value="NEC92663.1"/>
    <property type="molecule type" value="Genomic_DNA"/>
</dbReference>
<sequence>RLDRQVRYAEAVNFPGNGTQGRRYVEFRVSAAVSATGRATCTQWRWDPTAGTLDRRSWEDRAGVAVPAFATVVADVQPPADGVTATYPFELLKATSDNPRQRLVVRLRAGDPAVGNPVEQRTVFVARNSSTGSLTNSDTNAPGVSDIPVCMAGGRP</sequence>
<reference evidence="1" key="1">
    <citation type="submission" date="2020-01" db="EMBL/GenBank/DDBJ databases">
        <title>Insect and environment-associated Actinomycetes.</title>
        <authorList>
            <person name="Currrie C."/>
            <person name="Chevrette M."/>
            <person name="Carlson C."/>
            <person name="Stubbendieck R."/>
            <person name="Wendt-Pienkowski E."/>
        </authorList>
    </citation>
    <scope>NUCLEOTIDE SEQUENCE</scope>
    <source>
        <strain evidence="1">SID12501</strain>
    </source>
</reference>
<protein>
    <submittedName>
        <fullName evidence="1">Uncharacterized protein</fullName>
    </submittedName>
</protein>
<accession>A0A6B3C785</accession>
<organism evidence="1">
    <name type="scientific">Streptomyces sp. SID12501</name>
    <dbReference type="NCBI Taxonomy" id="2706042"/>
    <lineage>
        <taxon>Bacteria</taxon>
        <taxon>Bacillati</taxon>
        <taxon>Actinomycetota</taxon>
        <taxon>Actinomycetes</taxon>
        <taxon>Kitasatosporales</taxon>
        <taxon>Streptomycetaceae</taxon>
        <taxon>Streptomyces</taxon>
    </lineage>
</organism>
<dbReference type="AlphaFoldDB" id="A0A6B3C785"/>
<proteinExistence type="predicted"/>
<name>A0A6B3C785_9ACTN</name>
<gene>
    <name evidence="1" type="ORF">G3I71_44565</name>
</gene>
<dbReference type="RefSeq" id="WP_164324564.1">
    <property type="nucleotide sequence ID" value="NZ_JAAGLU010000099.1"/>
</dbReference>
<comment type="caution">
    <text evidence="1">The sequence shown here is derived from an EMBL/GenBank/DDBJ whole genome shotgun (WGS) entry which is preliminary data.</text>
</comment>